<dbReference type="InterPro" id="IPR008969">
    <property type="entry name" value="CarboxyPept-like_regulatory"/>
</dbReference>
<sequence length="995" mass="110912">MKKRLTLFFVSLFLCVGAALAQTKITGTVLSQDDGQPIIGAAVQVIGTQTGSLTDVNGKFTITLPAGKNALKVSYLGFEPKEVIAKNGMRIFLKSDAAALDEVVVVGYGSGRKVGTVVGSVTTVRSEKLSVAPSASALDALQGQVAGLNVLTSSGESGDNAVSMNIHGIGSLGASSTPLYVIDGIPSSSRTIMAMNPNDIESVTVLKDASATSIYGSRAANGVIYVTTKSGKFNSDAKITFRTQYGRNTLANKGFYEGMMNASELRQFWIDAFGDWGVTEEYLQNRFDKNGYTADTKWYEVLQNWNAVQTQNDISIEGGGEKVKYMIGASQFHQDGTTVGNYYDRYTARANVDGRPKDWLKVGVNVNLSYDKRQRNSNWGNSDSGNANYLAGGLSMLQNPLYPQYDEDGNEYNRYPGNNLWNPVYYMNTHPDQYLRYGLVGNAYVEISPIKNLKIMSRIGTDMYFVRDNWMTYPSFPGANGSGTKGKSMDFDYSNTITNTIEYKFNIANEHNFTVLGGMEGVENNYDYFYARSNGQDDDRLMNLQNGLQSTYAMSESSTKSKFLSFFGRLDYNFQEKYFVDASIRNDACSRFGVNNRNATFWSAGAMWKISKENFLKDYKWVNDLNVKVSYGTQGNASIGDYAAIGRIGTLSKYNDSPTWAYTSPGNPNLTWEKQKLLTIGVSGRLFNFMDFDVSYYVRKTSDMLMGVPYAYTTGFEEITENVGTLQNKGIDIELNFNILKGKDYYLNFRTIFNYNSQKVTELFQGRDRWQIANTGVAYVVGSPVMFYYPVYAGVDPADGAPMWYVPGNNIDENHEVETTKDFDEAVLEQNTGKKRYPPINGGFSITGGWKGLSIAADFSYVLGKYLINNDAYFYQNPGNFLFYNTSKECADFWTPENTDAKFPCWTNDYVMQFDTHLLENASFMRLKNLQIGYDFPKKLLGFQNVVKGLKITLTGRNLWTITNYGGIDPEVNSNLTLGKIGNSKQYLFGAEITF</sequence>
<comment type="similarity">
    <text evidence="8">Belongs to the TonB-dependent receptor family.</text>
</comment>
<evidence type="ECO:0000256" key="5">
    <source>
        <dbReference type="ARBA" id="ARBA00022729"/>
    </source>
</evidence>
<dbReference type="NCBIfam" id="TIGR04056">
    <property type="entry name" value="OMP_RagA_SusC"/>
    <property type="match status" value="1"/>
</dbReference>
<dbReference type="InterPro" id="IPR037066">
    <property type="entry name" value="Plug_dom_sf"/>
</dbReference>
<dbReference type="Pfam" id="PF13715">
    <property type="entry name" value="CarbopepD_reg_2"/>
    <property type="match status" value="1"/>
</dbReference>
<evidence type="ECO:0000313" key="12">
    <source>
        <dbReference type="Proteomes" id="UP000763088"/>
    </source>
</evidence>
<gene>
    <name evidence="11" type="ORF">E7102_02105</name>
</gene>
<keyword evidence="2 8" id="KW-0813">Transport</keyword>
<comment type="caution">
    <text evidence="11">The sequence shown here is derived from an EMBL/GenBank/DDBJ whole genome shotgun (WGS) entry which is preliminary data.</text>
</comment>
<feature type="signal peptide" evidence="9">
    <location>
        <begin position="1"/>
        <end position="21"/>
    </location>
</feature>
<dbReference type="PANTHER" id="PTHR30069">
    <property type="entry name" value="TONB-DEPENDENT OUTER MEMBRANE RECEPTOR"/>
    <property type="match status" value="1"/>
</dbReference>
<feature type="domain" description="TonB-dependent receptor plug" evidence="10">
    <location>
        <begin position="117"/>
        <end position="223"/>
    </location>
</feature>
<keyword evidence="5 9" id="KW-0732">Signal</keyword>
<dbReference type="InterPro" id="IPR023997">
    <property type="entry name" value="TonB-dep_OMP_SusC/RagA_CS"/>
</dbReference>
<keyword evidence="6 8" id="KW-0472">Membrane</keyword>
<dbReference type="SUPFAM" id="SSF49464">
    <property type="entry name" value="Carboxypeptidase regulatory domain-like"/>
    <property type="match status" value="1"/>
</dbReference>
<dbReference type="Pfam" id="PF07715">
    <property type="entry name" value="Plug"/>
    <property type="match status" value="1"/>
</dbReference>
<dbReference type="EMBL" id="SUYD01000002">
    <property type="protein sequence ID" value="MBE6265256.1"/>
    <property type="molecule type" value="Genomic_DNA"/>
</dbReference>
<dbReference type="GO" id="GO:0015344">
    <property type="term" value="F:siderophore uptake transmembrane transporter activity"/>
    <property type="evidence" value="ECO:0007669"/>
    <property type="project" value="TreeGrafter"/>
</dbReference>
<protein>
    <submittedName>
        <fullName evidence="11">SusC/RagA family TonB-linked outer membrane protein</fullName>
    </submittedName>
</protein>
<accession>A0A928BRL9</accession>
<keyword evidence="7 8" id="KW-0998">Cell outer membrane</keyword>
<proteinExistence type="inferred from homology"/>
<reference evidence="11" key="1">
    <citation type="submission" date="2019-04" db="EMBL/GenBank/DDBJ databases">
        <title>Evolution of Biomass-Degrading Anaerobic Consortia Revealed by Metagenomics.</title>
        <authorList>
            <person name="Peng X."/>
        </authorList>
    </citation>
    <scope>NUCLEOTIDE SEQUENCE</scope>
    <source>
        <strain evidence="11">SIG141</strain>
    </source>
</reference>
<dbReference type="SUPFAM" id="SSF56935">
    <property type="entry name" value="Porins"/>
    <property type="match status" value="1"/>
</dbReference>
<dbReference type="AlphaFoldDB" id="A0A928BRL9"/>
<organism evidence="11 12">
    <name type="scientific">Xylanibacter ruminicola</name>
    <name type="common">Prevotella ruminicola</name>
    <dbReference type="NCBI Taxonomy" id="839"/>
    <lineage>
        <taxon>Bacteria</taxon>
        <taxon>Pseudomonadati</taxon>
        <taxon>Bacteroidota</taxon>
        <taxon>Bacteroidia</taxon>
        <taxon>Bacteroidales</taxon>
        <taxon>Prevotellaceae</taxon>
        <taxon>Xylanibacter</taxon>
    </lineage>
</organism>
<evidence type="ECO:0000256" key="4">
    <source>
        <dbReference type="ARBA" id="ARBA00022692"/>
    </source>
</evidence>
<name>A0A928BRL9_XYLRU</name>
<dbReference type="GO" id="GO:0009279">
    <property type="term" value="C:cell outer membrane"/>
    <property type="evidence" value="ECO:0007669"/>
    <property type="project" value="UniProtKB-SubCell"/>
</dbReference>
<evidence type="ECO:0000256" key="1">
    <source>
        <dbReference type="ARBA" id="ARBA00004571"/>
    </source>
</evidence>
<dbReference type="InterPro" id="IPR039426">
    <property type="entry name" value="TonB-dep_rcpt-like"/>
</dbReference>
<keyword evidence="4 8" id="KW-0812">Transmembrane</keyword>
<dbReference type="InterPro" id="IPR012910">
    <property type="entry name" value="Plug_dom"/>
</dbReference>
<dbReference type="InterPro" id="IPR023996">
    <property type="entry name" value="TonB-dep_OMP_SusC/RagA"/>
</dbReference>
<evidence type="ECO:0000256" key="2">
    <source>
        <dbReference type="ARBA" id="ARBA00022448"/>
    </source>
</evidence>
<dbReference type="InterPro" id="IPR036942">
    <property type="entry name" value="Beta-barrel_TonB_sf"/>
</dbReference>
<evidence type="ECO:0000259" key="10">
    <source>
        <dbReference type="Pfam" id="PF07715"/>
    </source>
</evidence>
<evidence type="ECO:0000256" key="7">
    <source>
        <dbReference type="ARBA" id="ARBA00023237"/>
    </source>
</evidence>
<evidence type="ECO:0000256" key="3">
    <source>
        <dbReference type="ARBA" id="ARBA00022452"/>
    </source>
</evidence>
<dbReference type="Gene3D" id="2.60.40.1120">
    <property type="entry name" value="Carboxypeptidase-like, regulatory domain"/>
    <property type="match status" value="1"/>
</dbReference>
<keyword evidence="3 8" id="KW-1134">Transmembrane beta strand</keyword>
<dbReference type="GO" id="GO:0044718">
    <property type="term" value="P:siderophore transmembrane transport"/>
    <property type="evidence" value="ECO:0007669"/>
    <property type="project" value="TreeGrafter"/>
</dbReference>
<feature type="chain" id="PRO_5037895769" evidence="9">
    <location>
        <begin position="22"/>
        <end position="995"/>
    </location>
</feature>
<dbReference type="Gene3D" id="2.40.170.20">
    <property type="entry name" value="TonB-dependent receptor, beta-barrel domain"/>
    <property type="match status" value="1"/>
</dbReference>
<dbReference type="PANTHER" id="PTHR30069:SF29">
    <property type="entry name" value="HEMOGLOBIN AND HEMOGLOBIN-HAPTOGLOBIN-BINDING PROTEIN 1-RELATED"/>
    <property type="match status" value="1"/>
</dbReference>
<evidence type="ECO:0000313" key="11">
    <source>
        <dbReference type="EMBL" id="MBE6265256.1"/>
    </source>
</evidence>
<evidence type="ECO:0000256" key="8">
    <source>
        <dbReference type="PROSITE-ProRule" id="PRU01360"/>
    </source>
</evidence>
<dbReference type="Proteomes" id="UP000763088">
    <property type="component" value="Unassembled WGS sequence"/>
</dbReference>
<evidence type="ECO:0000256" key="9">
    <source>
        <dbReference type="SAM" id="SignalP"/>
    </source>
</evidence>
<evidence type="ECO:0000256" key="6">
    <source>
        <dbReference type="ARBA" id="ARBA00023136"/>
    </source>
</evidence>
<dbReference type="PROSITE" id="PS52016">
    <property type="entry name" value="TONB_DEPENDENT_REC_3"/>
    <property type="match status" value="1"/>
</dbReference>
<dbReference type="Gene3D" id="2.170.130.10">
    <property type="entry name" value="TonB-dependent receptor, plug domain"/>
    <property type="match status" value="1"/>
</dbReference>
<dbReference type="NCBIfam" id="TIGR04057">
    <property type="entry name" value="SusC_RagA_signa"/>
    <property type="match status" value="1"/>
</dbReference>
<comment type="subcellular location">
    <subcellularLocation>
        <location evidence="1 8">Cell outer membrane</location>
        <topology evidence="1 8">Multi-pass membrane protein</topology>
    </subcellularLocation>
</comment>